<name>A0AAU8JE35_9CYAN</name>
<dbReference type="RefSeq" id="WP_054469284.1">
    <property type="nucleotide sequence ID" value="NZ_CP159837.1"/>
</dbReference>
<dbReference type="EMBL" id="CP159837">
    <property type="protein sequence ID" value="XCM36759.1"/>
    <property type="molecule type" value="Genomic_DNA"/>
</dbReference>
<proteinExistence type="predicted"/>
<gene>
    <name evidence="1" type="ORF">ABWT76_005536</name>
</gene>
<sequence>MKRKQLWFIGLAWITSMLLIFSTVEPSTSAVQNFFRAAAPASPGVSVAPATTSNPPAATLSAPTLPLSEAPYKDPQGRFEVGILENYKVSAIPQSGSPSRIADAPLIESPDGNLAYTVVVQAKITTESFTNEALAQMASNQFQRGEGFQPNQLKILSPGEILIPWTGSLTIGKNKQPITGEILVRQNQDQIIMLLVSATEDAKDNIPSAIGTLSDSLKSL</sequence>
<dbReference type="AlphaFoldDB" id="A0AAU8JE35"/>
<accession>A0AAU8JE35</accession>
<reference evidence="1" key="1">
    <citation type="submission" date="2024-07" db="EMBL/GenBank/DDBJ databases">
        <authorList>
            <person name="Kim Y.J."/>
            <person name="Jeong J.Y."/>
        </authorList>
    </citation>
    <scope>NUCLEOTIDE SEQUENCE</scope>
    <source>
        <strain evidence="1">GIHE-MW2</strain>
    </source>
</reference>
<protein>
    <submittedName>
        <fullName evidence="1">Uncharacterized protein</fullName>
    </submittedName>
</protein>
<organism evidence="1">
    <name type="scientific">Planktothricoides raciborskii GIHE-MW2</name>
    <dbReference type="NCBI Taxonomy" id="2792601"/>
    <lineage>
        <taxon>Bacteria</taxon>
        <taxon>Bacillati</taxon>
        <taxon>Cyanobacteriota</taxon>
        <taxon>Cyanophyceae</taxon>
        <taxon>Oscillatoriophycideae</taxon>
        <taxon>Oscillatoriales</taxon>
        <taxon>Oscillatoriaceae</taxon>
        <taxon>Planktothricoides</taxon>
    </lineage>
</organism>
<evidence type="ECO:0000313" key="1">
    <source>
        <dbReference type="EMBL" id="XCM36759.1"/>
    </source>
</evidence>